<keyword evidence="9" id="KW-1185">Reference proteome</keyword>
<keyword evidence="4 6" id="KW-0472">Membrane</keyword>
<feature type="domain" description="CHASE" evidence="7">
    <location>
        <begin position="110"/>
        <end position="195"/>
    </location>
</feature>
<dbReference type="RefSeq" id="WP_260572787.1">
    <property type="nucleotide sequence ID" value="NZ_CP104205.1"/>
</dbReference>
<feature type="coiled-coil region" evidence="5">
    <location>
        <begin position="37"/>
        <end position="64"/>
    </location>
</feature>
<sequence>MRNPLGNKTYNPPLFTGLLVFLLVFAITTFVTYQRYLIQKSSEKDEIRRQAERVDNEMKSVLEQGFSSTQSIAFLVENYGVPEDFTKISQLILKTNTNVDALELVDGAGVITHVYPLEGNEVLGFNILRDSIGKPGAIKTIEKGEYFITGPIDLKQGGSGFVCRTPIYNDKEFAGFAAAVIKLSSLLSKIPMDTLDNGDFSYQLSKVNPDGSEEMFLSPQKKTSERMPLSTLFPITMGNGNSM</sequence>
<evidence type="ECO:0000256" key="5">
    <source>
        <dbReference type="SAM" id="Coils"/>
    </source>
</evidence>
<protein>
    <submittedName>
        <fullName evidence="8">CHASE domain-containing protein</fullName>
    </submittedName>
</protein>
<proteinExistence type="predicted"/>
<feature type="transmembrane region" description="Helical" evidence="6">
    <location>
        <begin position="12"/>
        <end position="33"/>
    </location>
</feature>
<name>A0ABY5Y9X3_9FLAO</name>
<dbReference type="InterPro" id="IPR042240">
    <property type="entry name" value="CHASE_sf"/>
</dbReference>
<evidence type="ECO:0000256" key="2">
    <source>
        <dbReference type="ARBA" id="ARBA00022692"/>
    </source>
</evidence>
<evidence type="ECO:0000256" key="3">
    <source>
        <dbReference type="ARBA" id="ARBA00022989"/>
    </source>
</evidence>
<keyword evidence="2 6" id="KW-0812">Transmembrane</keyword>
<dbReference type="SMART" id="SM01079">
    <property type="entry name" value="CHASE"/>
    <property type="match status" value="1"/>
</dbReference>
<dbReference type="Pfam" id="PF03924">
    <property type="entry name" value="CHASE"/>
    <property type="match status" value="1"/>
</dbReference>
<evidence type="ECO:0000313" key="9">
    <source>
        <dbReference type="Proteomes" id="UP001059209"/>
    </source>
</evidence>
<evidence type="ECO:0000313" key="8">
    <source>
        <dbReference type="EMBL" id="UWX54935.1"/>
    </source>
</evidence>
<accession>A0ABY5Y9X3</accession>
<evidence type="ECO:0000259" key="7">
    <source>
        <dbReference type="PROSITE" id="PS50839"/>
    </source>
</evidence>
<dbReference type="Proteomes" id="UP001059209">
    <property type="component" value="Chromosome"/>
</dbReference>
<keyword evidence="5" id="KW-0175">Coiled coil</keyword>
<dbReference type="Gene3D" id="3.30.450.350">
    <property type="entry name" value="CHASE domain"/>
    <property type="match status" value="1"/>
</dbReference>
<dbReference type="EMBL" id="CP104205">
    <property type="protein sequence ID" value="UWX54935.1"/>
    <property type="molecule type" value="Genomic_DNA"/>
</dbReference>
<keyword evidence="3 6" id="KW-1133">Transmembrane helix</keyword>
<evidence type="ECO:0000256" key="4">
    <source>
        <dbReference type="ARBA" id="ARBA00023136"/>
    </source>
</evidence>
<comment type="subcellular location">
    <subcellularLocation>
        <location evidence="1">Membrane</location>
    </subcellularLocation>
</comment>
<evidence type="ECO:0000256" key="6">
    <source>
        <dbReference type="SAM" id="Phobius"/>
    </source>
</evidence>
<organism evidence="8 9">
    <name type="scientific">Maribacter litopenaei</name>
    <dbReference type="NCBI Taxonomy" id="2976127"/>
    <lineage>
        <taxon>Bacteria</taxon>
        <taxon>Pseudomonadati</taxon>
        <taxon>Bacteroidota</taxon>
        <taxon>Flavobacteriia</taxon>
        <taxon>Flavobacteriales</taxon>
        <taxon>Flavobacteriaceae</taxon>
        <taxon>Maribacter</taxon>
    </lineage>
</organism>
<dbReference type="InterPro" id="IPR006189">
    <property type="entry name" value="CHASE_dom"/>
</dbReference>
<dbReference type="PROSITE" id="PS50839">
    <property type="entry name" value="CHASE"/>
    <property type="match status" value="1"/>
</dbReference>
<gene>
    <name evidence="8" type="ORF">NYZ99_19755</name>
</gene>
<evidence type="ECO:0000256" key="1">
    <source>
        <dbReference type="ARBA" id="ARBA00004370"/>
    </source>
</evidence>
<reference evidence="8" key="1">
    <citation type="submission" date="2022-09" db="EMBL/GenBank/DDBJ databases">
        <title>Maribacter litopenaei sp. nov., isolated from the intestinal tract of the Pacific White Shrimp, Litopenaeus vannamei.</title>
        <authorList>
            <person name="Kim S.Y."/>
            <person name="Hwang C.Y."/>
        </authorList>
    </citation>
    <scope>NUCLEOTIDE SEQUENCE</scope>
    <source>
        <strain evidence="8">HL-LV01</strain>
    </source>
</reference>